<protein>
    <submittedName>
        <fullName evidence="1">Uncharacterized protein</fullName>
    </submittedName>
</protein>
<dbReference type="Proteomes" id="UP001630127">
    <property type="component" value="Unassembled WGS sequence"/>
</dbReference>
<organism evidence="1 2">
    <name type="scientific">Cinchona calisaya</name>
    <dbReference type="NCBI Taxonomy" id="153742"/>
    <lineage>
        <taxon>Eukaryota</taxon>
        <taxon>Viridiplantae</taxon>
        <taxon>Streptophyta</taxon>
        <taxon>Embryophyta</taxon>
        <taxon>Tracheophyta</taxon>
        <taxon>Spermatophyta</taxon>
        <taxon>Magnoliopsida</taxon>
        <taxon>eudicotyledons</taxon>
        <taxon>Gunneridae</taxon>
        <taxon>Pentapetalae</taxon>
        <taxon>asterids</taxon>
        <taxon>lamiids</taxon>
        <taxon>Gentianales</taxon>
        <taxon>Rubiaceae</taxon>
        <taxon>Cinchonoideae</taxon>
        <taxon>Cinchoneae</taxon>
        <taxon>Cinchona</taxon>
    </lineage>
</organism>
<sequence length="103" mass="12018">MARARRKRYNSHELVNEPCEEHEANQSLIEQEHHYTGMARTRKRRYISHELVDEPCEEHEEIQSLIKQEHHCTDDENTGAAVAKKTSGPTYVMKVWGRPSSFG</sequence>
<reference evidence="1 2" key="1">
    <citation type="submission" date="2024-11" db="EMBL/GenBank/DDBJ databases">
        <title>A near-complete genome assembly of Cinchona calisaya.</title>
        <authorList>
            <person name="Lian D.C."/>
            <person name="Zhao X.W."/>
            <person name="Wei L."/>
        </authorList>
    </citation>
    <scope>NUCLEOTIDE SEQUENCE [LARGE SCALE GENOMIC DNA]</scope>
    <source>
        <tissue evidence="1">Nenye</tissue>
    </source>
</reference>
<proteinExistence type="predicted"/>
<dbReference type="EMBL" id="JBJUIK010000012">
    <property type="protein sequence ID" value="KAL3509948.1"/>
    <property type="molecule type" value="Genomic_DNA"/>
</dbReference>
<gene>
    <name evidence="1" type="ORF">ACH5RR_029349</name>
</gene>
<evidence type="ECO:0000313" key="2">
    <source>
        <dbReference type="Proteomes" id="UP001630127"/>
    </source>
</evidence>
<keyword evidence="2" id="KW-1185">Reference proteome</keyword>
<name>A0ABD2YSL0_9GENT</name>
<evidence type="ECO:0000313" key="1">
    <source>
        <dbReference type="EMBL" id="KAL3509948.1"/>
    </source>
</evidence>
<dbReference type="AlphaFoldDB" id="A0ABD2YSL0"/>
<comment type="caution">
    <text evidence="1">The sequence shown here is derived from an EMBL/GenBank/DDBJ whole genome shotgun (WGS) entry which is preliminary data.</text>
</comment>
<accession>A0ABD2YSL0</accession>